<dbReference type="Proteomes" id="UP000053989">
    <property type="component" value="Unassembled WGS sequence"/>
</dbReference>
<keyword evidence="2" id="KW-1185">Reference proteome</keyword>
<evidence type="ECO:0000313" key="2">
    <source>
        <dbReference type="Proteomes" id="UP000053989"/>
    </source>
</evidence>
<proteinExistence type="predicted"/>
<organism evidence="1 2">
    <name type="scientific">Scleroderma citrinum Foug A</name>
    <dbReference type="NCBI Taxonomy" id="1036808"/>
    <lineage>
        <taxon>Eukaryota</taxon>
        <taxon>Fungi</taxon>
        <taxon>Dikarya</taxon>
        <taxon>Basidiomycota</taxon>
        <taxon>Agaricomycotina</taxon>
        <taxon>Agaricomycetes</taxon>
        <taxon>Agaricomycetidae</taxon>
        <taxon>Boletales</taxon>
        <taxon>Sclerodermatineae</taxon>
        <taxon>Sclerodermataceae</taxon>
        <taxon>Scleroderma</taxon>
    </lineage>
</organism>
<dbReference type="EMBL" id="KN822017">
    <property type="protein sequence ID" value="KIM66421.1"/>
    <property type="molecule type" value="Genomic_DNA"/>
</dbReference>
<accession>A0A0C3EES9</accession>
<reference evidence="1 2" key="1">
    <citation type="submission" date="2014-04" db="EMBL/GenBank/DDBJ databases">
        <authorList>
            <consortium name="DOE Joint Genome Institute"/>
            <person name="Kuo A."/>
            <person name="Kohler A."/>
            <person name="Nagy L.G."/>
            <person name="Floudas D."/>
            <person name="Copeland A."/>
            <person name="Barry K.W."/>
            <person name="Cichocki N."/>
            <person name="Veneault-Fourrey C."/>
            <person name="LaButti K."/>
            <person name="Lindquist E.A."/>
            <person name="Lipzen A."/>
            <person name="Lundell T."/>
            <person name="Morin E."/>
            <person name="Murat C."/>
            <person name="Sun H."/>
            <person name="Tunlid A."/>
            <person name="Henrissat B."/>
            <person name="Grigoriev I.V."/>
            <person name="Hibbett D.S."/>
            <person name="Martin F."/>
            <person name="Nordberg H.P."/>
            <person name="Cantor M.N."/>
            <person name="Hua S.X."/>
        </authorList>
    </citation>
    <scope>NUCLEOTIDE SEQUENCE [LARGE SCALE GENOMIC DNA]</scope>
    <source>
        <strain evidence="1 2">Foug A</strain>
    </source>
</reference>
<reference evidence="2" key="2">
    <citation type="submission" date="2015-01" db="EMBL/GenBank/DDBJ databases">
        <title>Evolutionary Origins and Diversification of the Mycorrhizal Mutualists.</title>
        <authorList>
            <consortium name="DOE Joint Genome Institute"/>
            <consortium name="Mycorrhizal Genomics Consortium"/>
            <person name="Kohler A."/>
            <person name="Kuo A."/>
            <person name="Nagy L.G."/>
            <person name="Floudas D."/>
            <person name="Copeland A."/>
            <person name="Barry K.W."/>
            <person name="Cichocki N."/>
            <person name="Veneault-Fourrey C."/>
            <person name="LaButti K."/>
            <person name="Lindquist E.A."/>
            <person name="Lipzen A."/>
            <person name="Lundell T."/>
            <person name="Morin E."/>
            <person name="Murat C."/>
            <person name="Riley R."/>
            <person name="Ohm R."/>
            <person name="Sun H."/>
            <person name="Tunlid A."/>
            <person name="Henrissat B."/>
            <person name="Grigoriev I.V."/>
            <person name="Hibbett D.S."/>
            <person name="Martin F."/>
        </authorList>
    </citation>
    <scope>NUCLEOTIDE SEQUENCE [LARGE SCALE GENOMIC DNA]</scope>
    <source>
        <strain evidence="2">Foug A</strain>
    </source>
</reference>
<evidence type="ECO:0000313" key="1">
    <source>
        <dbReference type="EMBL" id="KIM66421.1"/>
    </source>
</evidence>
<dbReference type="AlphaFoldDB" id="A0A0C3EES9"/>
<dbReference type="HOGENOM" id="CLU_152105_0_0_1"/>
<gene>
    <name evidence="1" type="ORF">SCLCIDRAFT_1211182</name>
</gene>
<protein>
    <submittedName>
        <fullName evidence="1">Uncharacterized protein</fullName>
    </submittedName>
</protein>
<sequence>MSHVANNIDVDLHQTLDCVVAEELRNMGINEETLPIYRNHRIMQLMLKHSDGVFDRVKVPTLLFYQDSEEASHLYAFLEEVWKSKSFHEIGNLEMLWSAEFKARKQSSMPGSDVLGTSKSQFDAKWHSYHDNDGGEHSGPA</sequence>
<dbReference type="InParanoid" id="A0A0C3EES9"/>
<name>A0A0C3EES9_9AGAM</name>